<dbReference type="GO" id="GO:0005524">
    <property type="term" value="F:ATP binding"/>
    <property type="evidence" value="ECO:0007669"/>
    <property type="project" value="UniProtKB-KW"/>
</dbReference>
<keyword evidence="2" id="KW-0547">Nucleotide-binding</keyword>
<evidence type="ECO:0000256" key="1">
    <source>
        <dbReference type="ARBA" id="ARBA00022679"/>
    </source>
</evidence>
<evidence type="ECO:0000256" key="6">
    <source>
        <dbReference type="SAM" id="MobiDB-lite"/>
    </source>
</evidence>
<keyword evidence="4" id="KW-0067">ATP-binding</keyword>
<organism evidence="8">
    <name type="scientific">Hellea balneolensis</name>
    <dbReference type="NCBI Taxonomy" id="287478"/>
    <lineage>
        <taxon>Bacteria</taxon>
        <taxon>Pseudomonadati</taxon>
        <taxon>Pseudomonadota</taxon>
        <taxon>Alphaproteobacteria</taxon>
        <taxon>Maricaulales</taxon>
        <taxon>Robiginitomaculaceae</taxon>
        <taxon>Hellea</taxon>
    </lineage>
</organism>
<dbReference type="InterPro" id="IPR000719">
    <property type="entry name" value="Prot_kinase_dom"/>
</dbReference>
<accession>A0A7C5R8E7</accession>
<dbReference type="InterPro" id="IPR050339">
    <property type="entry name" value="CC_SR_Kinase"/>
</dbReference>
<keyword evidence="3" id="KW-0418">Kinase</keyword>
<reference evidence="8" key="1">
    <citation type="journal article" date="2020" name="mSystems">
        <title>Genome- and Community-Level Interaction Insights into Carbon Utilization and Element Cycling Functions of Hydrothermarchaeota in Hydrothermal Sediment.</title>
        <authorList>
            <person name="Zhou Z."/>
            <person name="Liu Y."/>
            <person name="Xu W."/>
            <person name="Pan J."/>
            <person name="Luo Z.H."/>
            <person name="Li M."/>
        </authorList>
    </citation>
    <scope>NUCLEOTIDE SEQUENCE [LARGE SCALE GENOMIC DNA]</scope>
    <source>
        <strain evidence="8">HyVt-485</strain>
    </source>
</reference>
<feature type="non-terminal residue" evidence="8">
    <location>
        <position position="1"/>
    </location>
</feature>
<dbReference type="PROSITE" id="PS50011">
    <property type="entry name" value="PROTEIN_KINASE_DOM"/>
    <property type="match status" value="1"/>
</dbReference>
<dbReference type="EMBL" id="DRMJ01000539">
    <property type="protein sequence ID" value="HHL43985.1"/>
    <property type="molecule type" value="Genomic_DNA"/>
</dbReference>
<dbReference type="InterPro" id="IPR008271">
    <property type="entry name" value="Ser/Thr_kinase_AS"/>
</dbReference>
<evidence type="ECO:0000256" key="2">
    <source>
        <dbReference type="ARBA" id="ARBA00022741"/>
    </source>
</evidence>
<dbReference type="PROSITE" id="PS00108">
    <property type="entry name" value="PROTEIN_KINASE_ST"/>
    <property type="match status" value="1"/>
</dbReference>
<evidence type="ECO:0000256" key="5">
    <source>
        <dbReference type="ARBA" id="ARBA00037982"/>
    </source>
</evidence>
<comment type="caution">
    <text evidence="8">The sequence shown here is derived from an EMBL/GenBank/DDBJ whole genome shotgun (WGS) entry which is preliminary data.</text>
</comment>
<feature type="region of interest" description="Disordered" evidence="6">
    <location>
        <begin position="212"/>
        <end position="244"/>
    </location>
</feature>
<dbReference type="AlphaFoldDB" id="A0A7C5R8E7"/>
<protein>
    <recommendedName>
        <fullName evidence="7">Protein kinase domain-containing protein</fullName>
    </recommendedName>
</protein>
<proteinExistence type="inferred from homology"/>
<gene>
    <name evidence="8" type="ORF">ENJ42_10225</name>
</gene>
<evidence type="ECO:0000256" key="4">
    <source>
        <dbReference type="ARBA" id="ARBA00022840"/>
    </source>
</evidence>
<feature type="compositionally biased region" description="Basic and acidic residues" evidence="6">
    <location>
        <begin position="213"/>
        <end position="241"/>
    </location>
</feature>
<dbReference type="InterPro" id="IPR011009">
    <property type="entry name" value="Kinase-like_dom_sf"/>
</dbReference>
<evidence type="ECO:0000259" key="7">
    <source>
        <dbReference type="PROSITE" id="PS50011"/>
    </source>
</evidence>
<dbReference type="SUPFAM" id="SSF56112">
    <property type="entry name" value="Protein kinase-like (PK-like)"/>
    <property type="match status" value="1"/>
</dbReference>
<comment type="similarity">
    <text evidence="5">Belongs to the protein kinase superfamily. Ser/Thr protein kinase family. GCN2 subfamily.</text>
</comment>
<dbReference type="GO" id="GO:0005737">
    <property type="term" value="C:cytoplasm"/>
    <property type="evidence" value="ECO:0007669"/>
    <property type="project" value="TreeGrafter"/>
</dbReference>
<sequence>VIHRDLKPENIILLDEPTDKSAPLKILDFGIARAAGVMESGTGTGLGTPRYMAPEQITNPDTAGPSADLYSLSVLFYELLVDVLPQGHWQPPSGGRSDIPGGIDALIEKGLSNRPSARPQSADEYRKALVQAVNLGPRLKPKTKTNTVHKPTTNKKPVWIGLGLMALFGLGVIGYMESDTPDLPPDDPCAGKFGVDYQNCIKPFGGVFDNDEGDTKETFKKSKDLNAEAERRRRQKEELERRKRAQNPYAGLSGYWNDGIGTIYTINTDSRGNFSGSGTSADGFALTLNGQINGTMGSYILSAPAAGLSYKGTLQWDRGCHLNFATYDAYGQYIVTQGQIHVNHSPGEPCPTR</sequence>
<dbReference type="GO" id="GO:0004672">
    <property type="term" value="F:protein kinase activity"/>
    <property type="evidence" value="ECO:0007669"/>
    <property type="project" value="InterPro"/>
</dbReference>
<name>A0A7C5R8E7_9PROT</name>
<evidence type="ECO:0000256" key="3">
    <source>
        <dbReference type="ARBA" id="ARBA00022777"/>
    </source>
</evidence>
<dbReference type="Pfam" id="PF00069">
    <property type="entry name" value="Pkinase"/>
    <property type="match status" value="1"/>
</dbReference>
<dbReference type="Gene3D" id="1.10.510.10">
    <property type="entry name" value="Transferase(Phosphotransferase) domain 1"/>
    <property type="match status" value="1"/>
</dbReference>
<feature type="domain" description="Protein kinase" evidence="7">
    <location>
        <begin position="1"/>
        <end position="152"/>
    </location>
</feature>
<dbReference type="Proteomes" id="UP000885830">
    <property type="component" value="Unassembled WGS sequence"/>
</dbReference>
<keyword evidence="1" id="KW-0808">Transferase</keyword>
<dbReference type="PANTHER" id="PTHR11042">
    <property type="entry name" value="EUKARYOTIC TRANSLATION INITIATION FACTOR 2-ALPHA KINASE EIF2-ALPHA KINASE -RELATED"/>
    <property type="match status" value="1"/>
</dbReference>
<evidence type="ECO:0000313" key="8">
    <source>
        <dbReference type="EMBL" id="HHL43985.1"/>
    </source>
</evidence>